<dbReference type="InterPro" id="IPR043131">
    <property type="entry name" value="BCAT-like_N"/>
</dbReference>
<dbReference type="PANTHER" id="PTHR42743:SF11">
    <property type="entry name" value="AMINODEOXYCHORISMATE LYASE"/>
    <property type="match status" value="1"/>
</dbReference>
<protein>
    <submittedName>
        <fullName evidence="3">Branched-subunit amino acid aminotransferase/4-amino-4-deoxychorismate lyase</fullName>
    </submittedName>
</protein>
<evidence type="ECO:0000313" key="3">
    <source>
        <dbReference type="EMBL" id="TWF99174.1"/>
    </source>
</evidence>
<evidence type="ECO:0000256" key="1">
    <source>
        <dbReference type="ARBA" id="ARBA00009320"/>
    </source>
</evidence>
<keyword evidence="3" id="KW-0808">Transferase</keyword>
<dbReference type="Gene3D" id="3.20.10.10">
    <property type="entry name" value="D-amino Acid Aminotransferase, subunit A, domain 2"/>
    <property type="match status" value="1"/>
</dbReference>
<dbReference type="EMBL" id="VIWT01000001">
    <property type="protein sequence ID" value="TWF99174.1"/>
    <property type="molecule type" value="Genomic_DNA"/>
</dbReference>
<keyword evidence="4" id="KW-1185">Reference proteome</keyword>
<comment type="similarity">
    <text evidence="1">Belongs to the class-IV pyridoxal-phosphate-dependent aminotransferase family.</text>
</comment>
<keyword evidence="3" id="KW-0456">Lyase</keyword>
<dbReference type="InterPro" id="IPR043132">
    <property type="entry name" value="BCAT-like_C"/>
</dbReference>
<accession>A0A561UIK9</accession>
<dbReference type="CDD" id="cd00449">
    <property type="entry name" value="PLPDE_IV"/>
    <property type="match status" value="1"/>
</dbReference>
<organism evidence="3 4">
    <name type="scientific">Kitasatospora viridis</name>
    <dbReference type="NCBI Taxonomy" id="281105"/>
    <lineage>
        <taxon>Bacteria</taxon>
        <taxon>Bacillati</taxon>
        <taxon>Actinomycetota</taxon>
        <taxon>Actinomycetes</taxon>
        <taxon>Kitasatosporales</taxon>
        <taxon>Streptomycetaceae</taxon>
        <taxon>Kitasatospora</taxon>
    </lineage>
</organism>
<dbReference type="GO" id="GO:0016829">
    <property type="term" value="F:lyase activity"/>
    <property type="evidence" value="ECO:0007669"/>
    <property type="project" value="UniProtKB-KW"/>
</dbReference>
<dbReference type="SUPFAM" id="SSF56752">
    <property type="entry name" value="D-aminoacid aminotransferase-like PLP-dependent enzymes"/>
    <property type="match status" value="1"/>
</dbReference>
<dbReference type="NCBIfam" id="NF006734">
    <property type="entry name" value="PRK09266.1"/>
    <property type="match status" value="1"/>
</dbReference>
<proteinExistence type="inferred from homology"/>
<dbReference type="GO" id="GO:0008483">
    <property type="term" value="F:transaminase activity"/>
    <property type="evidence" value="ECO:0007669"/>
    <property type="project" value="UniProtKB-KW"/>
</dbReference>
<dbReference type="Gene3D" id="3.30.470.10">
    <property type="match status" value="1"/>
</dbReference>
<reference evidence="3 4" key="1">
    <citation type="submission" date="2019-06" db="EMBL/GenBank/DDBJ databases">
        <title>Sequencing the genomes of 1000 actinobacteria strains.</title>
        <authorList>
            <person name="Klenk H.-P."/>
        </authorList>
    </citation>
    <scope>NUCLEOTIDE SEQUENCE [LARGE SCALE GENOMIC DNA]</scope>
    <source>
        <strain evidence="3 4">DSM 44826</strain>
    </source>
</reference>
<dbReference type="InterPro" id="IPR050571">
    <property type="entry name" value="Class-IV_PLP-Dep_Aminotrnsfr"/>
</dbReference>
<evidence type="ECO:0000313" key="4">
    <source>
        <dbReference type="Proteomes" id="UP000317940"/>
    </source>
</evidence>
<dbReference type="GO" id="GO:0046394">
    <property type="term" value="P:carboxylic acid biosynthetic process"/>
    <property type="evidence" value="ECO:0007669"/>
    <property type="project" value="UniProtKB-ARBA"/>
</dbReference>
<dbReference type="AlphaFoldDB" id="A0A561UIK9"/>
<dbReference type="Pfam" id="PF01063">
    <property type="entry name" value="Aminotran_4"/>
    <property type="match status" value="1"/>
</dbReference>
<feature type="region of interest" description="Disordered" evidence="2">
    <location>
        <begin position="118"/>
        <end position="137"/>
    </location>
</feature>
<evidence type="ECO:0000256" key="2">
    <source>
        <dbReference type="SAM" id="MobiDB-lite"/>
    </source>
</evidence>
<keyword evidence="3" id="KW-0032">Aminotransferase</keyword>
<dbReference type="InterPro" id="IPR001544">
    <property type="entry name" value="Aminotrans_IV"/>
</dbReference>
<dbReference type="PANTHER" id="PTHR42743">
    <property type="entry name" value="AMINO-ACID AMINOTRANSFERASE"/>
    <property type="match status" value="1"/>
</dbReference>
<comment type="caution">
    <text evidence="3">The sequence shown here is derived from an EMBL/GenBank/DDBJ whole genome shotgun (WGS) entry which is preliminary data.</text>
</comment>
<name>A0A561UIK9_9ACTN</name>
<gene>
    <name evidence="3" type="ORF">FHX73_113014</name>
</gene>
<sequence length="275" mass="30060">MSFLLGPAGGMLAAMILLDGRPVAADQLAVLALTPYGHFTTMHTEDGRTVRGLVHHLERLRRDCAELFDAELDLELVRRQLRTALAQAPAPTIVRITVFDPGFDLGHPAAATDPHLLISTRPAGGTEPPPLRVRSTPYRREDSRIKHVGLYGALRLRRAAQREGWDDALFATPDGLVCEGATWNIGFVRGEQLVKPCADVLDGVTMRLLCELHPDHETVPVPLDRLTERFDAAFATNTAIGVRPITAIDGHAFPAAHPVLDRLREAYWATAGEAI</sequence>
<dbReference type="Proteomes" id="UP000317940">
    <property type="component" value="Unassembled WGS sequence"/>
</dbReference>
<dbReference type="InterPro" id="IPR036038">
    <property type="entry name" value="Aminotransferase-like"/>
</dbReference>